<keyword evidence="6 8" id="KW-0067">ATP-binding</keyword>
<dbReference type="Pfam" id="PF00586">
    <property type="entry name" value="AIRS"/>
    <property type="match status" value="2"/>
</dbReference>
<feature type="binding site" evidence="8">
    <location>
        <position position="530"/>
    </location>
    <ligand>
        <name>substrate</name>
    </ligand>
</feature>
<keyword evidence="4 8" id="KW-0547">Nucleotide-binding</keyword>
<dbReference type="Gene3D" id="3.30.1330.10">
    <property type="entry name" value="PurM-like, N-terminal domain"/>
    <property type="match status" value="2"/>
</dbReference>
<comment type="subunit">
    <text evidence="8">Monomer. Part of the FGAM synthase complex composed of 1 PurL, 1 PurQ and 2 PurS subunits.</text>
</comment>
<dbReference type="PIRSF" id="PIRSF001587">
    <property type="entry name" value="FGAM_synthase_II"/>
    <property type="match status" value="1"/>
</dbReference>
<feature type="binding site" evidence="8">
    <location>
        <begin position="88"/>
        <end position="91"/>
    </location>
    <ligand>
        <name>substrate</name>
    </ligand>
</feature>
<keyword evidence="3 8" id="KW-0479">Metal-binding</keyword>
<comment type="caution">
    <text evidence="12">The sequence shown here is derived from an EMBL/GenBank/DDBJ whole genome shotgun (WGS) entry which is preliminary data.</text>
</comment>
<dbReference type="InterPro" id="IPR010918">
    <property type="entry name" value="PurM-like_C_dom"/>
</dbReference>
<dbReference type="NCBIfam" id="TIGR01736">
    <property type="entry name" value="FGAM_synth_II"/>
    <property type="match status" value="1"/>
</dbReference>
<dbReference type="UniPathway" id="UPA00074">
    <property type="reaction ID" value="UER00128"/>
</dbReference>
<gene>
    <name evidence="8" type="primary">purL</name>
    <name evidence="12" type="ORF">CVT63_03620</name>
</gene>
<comment type="catalytic activity">
    <reaction evidence="8">
        <text>N(2)-formyl-N(1)-(5-phospho-beta-D-ribosyl)glycinamide + L-glutamine + ATP + H2O = 2-formamido-N(1)-(5-O-phospho-beta-D-ribosyl)acetamidine + L-glutamate + ADP + phosphate + H(+)</text>
        <dbReference type="Rhea" id="RHEA:17129"/>
        <dbReference type="ChEBI" id="CHEBI:15377"/>
        <dbReference type="ChEBI" id="CHEBI:15378"/>
        <dbReference type="ChEBI" id="CHEBI:29985"/>
        <dbReference type="ChEBI" id="CHEBI:30616"/>
        <dbReference type="ChEBI" id="CHEBI:43474"/>
        <dbReference type="ChEBI" id="CHEBI:58359"/>
        <dbReference type="ChEBI" id="CHEBI:147286"/>
        <dbReference type="ChEBI" id="CHEBI:147287"/>
        <dbReference type="ChEBI" id="CHEBI:456216"/>
        <dbReference type="EC" id="6.3.5.3"/>
    </reaction>
</comment>
<feature type="binding site" evidence="8">
    <location>
        <position position="527"/>
    </location>
    <ligand>
        <name>ATP</name>
        <dbReference type="ChEBI" id="CHEBI:30616"/>
    </ligand>
</feature>
<dbReference type="FunFam" id="3.30.1330.10:FF:000004">
    <property type="entry name" value="Phosphoribosylformylglycinamidine synthase subunit PurL"/>
    <property type="match status" value="1"/>
</dbReference>
<feature type="domain" description="PurM-like C-terminal" evidence="10">
    <location>
        <begin position="196"/>
        <end position="351"/>
    </location>
</feature>
<feature type="binding site" evidence="8">
    <location>
        <position position="235"/>
    </location>
    <ligand>
        <name>substrate</name>
    </ligand>
</feature>
<dbReference type="SUPFAM" id="SSF56042">
    <property type="entry name" value="PurM C-terminal domain-like"/>
    <property type="match status" value="2"/>
</dbReference>
<comment type="pathway">
    <text evidence="8">Purine metabolism; IMP biosynthesis via de novo pathway; 5-amino-1-(5-phospho-D-ribosyl)imidazole from N(2)-formyl-N(1)-(5-phospho-D-ribosyl)glycinamide: step 1/2.</text>
</comment>
<evidence type="ECO:0000256" key="4">
    <source>
        <dbReference type="ARBA" id="ARBA00022741"/>
    </source>
</evidence>
<organism evidence="12 13">
    <name type="scientific">Candidatus Anoxymicrobium japonicum</name>
    <dbReference type="NCBI Taxonomy" id="2013648"/>
    <lineage>
        <taxon>Bacteria</taxon>
        <taxon>Bacillati</taxon>
        <taxon>Actinomycetota</taxon>
        <taxon>Candidatus Geothermincolia</taxon>
        <taxon>Candidatus Geothermincolales</taxon>
        <taxon>Candidatus Anoxymicrobiaceae</taxon>
        <taxon>Candidatus Anoxymicrobium</taxon>
    </lineage>
</organism>
<keyword evidence="7 8" id="KW-0460">Magnesium</keyword>
<dbReference type="CDD" id="cd02203">
    <property type="entry name" value="PurL_repeat1"/>
    <property type="match status" value="1"/>
</dbReference>
<evidence type="ECO:0000313" key="12">
    <source>
        <dbReference type="EMBL" id="PKQ28262.1"/>
    </source>
</evidence>
<dbReference type="Proteomes" id="UP000233654">
    <property type="component" value="Unassembled WGS sequence"/>
</dbReference>
<feature type="domain" description="PurM-like N-terminal" evidence="9">
    <location>
        <begin position="68"/>
        <end position="183"/>
    </location>
</feature>
<dbReference type="PANTHER" id="PTHR43555:SF1">
    <property type="entry name" value="PHOSPHORIBOSYLFORMYLGLYCINAMIDINE SYNTHASE SUBUNIT PURL"/>
    <property type="match status" value="1"/>
</dbReference>
<dbReference type="InterPro" id="IPR041609">
    <property type="entry name" value="PurL_linker"/>
</dbReference>
<dbReference type="Pfam" id="PF18072">
    <property type="entry name" value="FGAR-AT_linker"/>
    <property type="match status" value="1"/>
</dbReference>
<feature type="binding site" evidence="8">
    <location>
        <begin position="307"/>
        <end position="309"/>
    </location>
    <ligand>
        <name>substrate</name>
    </ligand>
</feature>
<evidence type="ECO:0000256" key="8">
    <source>
        <dbReference type="HAMAP-Rule" id="MF_00420"/>
    </source>
</evidence>
<comment type="similarity">
    <text evidence="8">Belongs to the FGAMS family.</text>
</comment>
<dbReference type="PANTHER" id="PTHR43555">
    <property type="entry name" value="PHOSPHORIBOSYLFORMYLGLYCINAMIDINE SYNTHASE SUBUNIT PURL"/>
    <property type="match status" value="1"/>
</dbReference>
<comment type="function">
    <text evidence="8">Part of the phosphoribosylformylglycinamidine synthase complex involved in the purines biosynthetic pathway. Catalyzes the ATP-dependent conversion of formylglycinamide ribonucleotide (FGAR) and glutamine to yield formylglycinamidine ribonucleotide (FGAM) and glutamate. The FGAM synthase complex is composed of three subunits. PurQ produces an ammonia molecule by converting glutamine to glutamate. PurL transfers the ammonia molecule to FGAR to form FGAM in an ATP-dependent manner. PurS interacts with PurQ and PurL and is thought to assist in the transfer of the ammonia molecule from PurQ to PurL.</text>
</comment>
<dbReference type="GO" id="GO:0005737">
    <property type="term" value="C:cytoplasm"/>
    <property type="evidence" value="ECO:0007669"/>
    <property type="project" value="UniProtKB-SubCell"/>
</dbReference>
<protein>
    <recommendedName>
        <fullName evidence="8">Phosphoribosylformylglycinamidine synthase subunit PurL</fullName>
        <shortName evidence="8">FGAM synthase</shortName>
        <ecNumber evidence="8">6.3.5.3</ecNumber>
    </recommendedName>
    <alternativeName>
        <fullName evidence="8">Formylglycinamide ribonucleotide amidotransferase subunit II</fullName>
        <shortName evidence="8">FGAR amidotransferase II</shortName>
        <shortName evidence="8">FGAR-AT II</shortName>
    </alternativeName>
    <alternativeName>
        <fullName evidence="8">Glutamine amidotransferase PurL</fullName>
    </alternativeName>
    <alternativeName>
        <fullName evidence="8">Phosphoribosylformylglycinamidine synthase subunit II</fullName>
    </alternativeName>
</protein>
<reference evidence="12 13" key="1">
    <citation type="journal article" date="2017" name="ISME J.">
        <title>Potential for microbial H2 and metal transformations associated with novel bacteria and archaea in deep terrestrial subsurface sediments.</title>
        <authorList>
            <person name="Hernsdorf A.W."/>
            <person name="Amano Y."/>
            <person name="Miyakawa K."/>
            <person name="Ise K."/>
            <person name="Suzuki Y."/>
            <person name="Anantharaman K."/>
            <person name="Probst A."/>
            <person name="Burstein D."/>
            <person name="Thomas B.C."/>
            <person name="Banfield J.F."/>
        </authorList>
    </citation>
    <scope>NUCLEOTIDE SEQUENCE [LARGE SCALE GENOMIC DNA]</scope>
    <source>
        <strain evidence="12">HGW-Actinobacteria-3</strain>
    </source>
</reference>
<feature type="binding site" evidence="8">
    <location>
        <position position="85"/>
    </location>
    <ligand>
        <name>ATP</name>
        <dbReference type="ChEBI" id="CHEBI:30616"/>
    </ligand>
</feature>
<sequence length="733" mass="78801">MVLPELYEELGLTEDEYEKIKNILGREPNKVELGMFSVMWSEHCSYKSSKEQLRKLPTEGPRILLGPGENAGVVDIGKGYAVCFKLESHNHPSAVEPFQGAATGVGGIVRDIFTMGARPIASLDSLRFGSLDNPRTRYLLDGVVAGIASYGNCLGIPTVGGDLYFEEAYEENPLINVMCLGIMPAKRLILGRASTPGSWCVLIGSSTGRDGIGGVSVLASQEFDETSAEKRPSVQVGDPFTEKLEIEACLEMLDRNLLLGLQDLGGAGLTCAVCETADRGGCGMDVDVSKVPLRERDMEPIQIMMSESQERMFAICSEENLREVLDICDKWGLDATALARVTEGDDLRLLWEDDVIASVPASALAQGIEYHRSAERPAYLDMVNVFDTATLPAPDDLCETLEKLLSSANICSRRWVFEQYDHMVGDNTVVLPGGDACVLRVKETGAGIALSCDSNGRYAYLDPRVGTQIALAESARNVACAGATPIAITNCLNFGNPEKPGIFWQFVQSVEALADGCRQLDTPVVGGNVSFYNESFGEAIYPTPVIGMLGLLDDVNNRVTSKFKSEGDRILLLGETREDLGGSEYLKVLHKRVEGKPPAIDWDAEKALIECLTRAAASHLLASAHDLSEGGLGVALAESCIWGGVGAKIELPEGNAPHMALFSETQARALVSVSSENLVEFIETADGLGVPVRVLGAVGGDALNVDGILDFALDEMKVIYDTALERMVAGAHH</sequence>
<feature type="binding site" evidence="8">
    <location>
        <position position="46"/>
    </location>
    <ligand>
        <name>ATP</name>
        <dbReference type="ChEBI" id="CHEBI:30616"/>
    </ligand>
</feature>
<evidence type="ECO:0000256" key="1">
    <source>
        <dbReference type="ARBA" id="ARBA00022490"/>
    </source>
</evidence>
<evidence type="ECO:0000256" key="3">
    <source>
        <dbReference type="ARBA" id="ARBA00022723"/>
    </source>
</evidence>
<dbReference type="GO" id="GO:0006189">
    <property type="term" value="P:'de novo' IMP biosynthetic process"/>
    <property type="evidence" value="ECO:0007669"/>
    <property type="project" value="UniProtKB-UniRule"/>
</dbReference>
<comment type="caution">
    <text evidence="8">Lacks conserved residue(s) required for the propagation of feature annotation.</text>
</comment>
<feature type="binding site" evidence="8">
    <location>
        <position position="110"/>
    </location>
    <ligand>
        <name>substrate</name>
    </ligand>
</feature>
<dbReference type="InterPro" id="IPR010074">
    <property type="entry name" value="PRibForGlyAmidine_synth_PurL"/>
</dbReference>
<evidence type="ECO:0000313" key="13">
    <source>
        <dbReference type="Proteomes" id="UP000233654"/>
    </source>
</evidence>
<feature type="binding site" evidence="8">
    <location>
        <position position="528"/>
    </location>
    <ligand>
        <name>Mg(2+)</name>
        <dbReference type="ChEBI" id="CHEBI:18420"/>
        <label>1</label>
    </ligand>
</feature>
<dbReference type="Gene3D" id="3.90.650.10">
    <property type="entry name" value="PurM-like C-terminal domain"/>
    <property type="match status" value="2"/>
</dbReference>
<keyword evidence="1 8" id="KW-0963">Cytoplasm</keyword>
<comment type="subcellular location">
    <subcellularLocation>
        <location evidence="8">Cytoplasm</location>
    </subcellularLocation>
</comment>
<evidence type="ECO:0000256" key="7">
    <source>
        <dbReference type="ARBA" id="ARBA00022842"/>
    </source>
</evidence>
<dbReference type="GO" id="GO:0000287">
    <property type="term" value="F:magnesium ion binding"/>
    <property type="evidence" value="ECO:0007669"/>
    <property type="project" value="UniProtKB-UniRule"/>
</dbReference>
<feature type="domain" description="PurM-like C-terminal" evidence="10">
    <location>
        <begin position="566"/>
        <end position="701"/>
    </location>
</feature>
<dbReference type="InterPro" id="IPR016188">
    <property type="entry name" value="PurM-like_N"/>
</dbReference>
<dbReference type="NCBIfam" id="NF002290">
    <property type="entry name" value="PRK01213.1"/>
    <property type="match status" value="1"/>
</dbReference>
<proteinExistence type="inferred from homology"/>
<dbReference type="HAMAP" id="MF_00420">
    <property type="entry name" value="PurL_2"/>
    <property type="match status" value="1"/>
</dbReference>
<feature type="domain" description="PurM-like N-terminal" evidence="9">
    <location>
        <begin position="433"/>
        <end position="551"/>
    </location>
</feature>
<dbReference type="EC" id="6.3.5.3" evidence="8"/>
<dbReference type="Pfam" id="PF02769">
    <property type="entry name" value="AIRS_C"/>
    <property type="match status" value="2"/>
</dbReference>
<feature type="domain" description="Phosphoribosylformylglycinamidine synthase linker" evidence="11">
    <location>
        <begin position="6"/>
        <end position="47"/>
    </location>
</feature>
<accession>A0A2N3G6L9</accession>
<feature type="binding site" evidence="8">
    <location>
        <position position="87"/>
    </location>
    <ligand>
        <name>Mg(2+)</name>
        <dbReference type="ChEBI" id="CHEBI:18420"/>
        <label>1</label>
    </ligand>
</feature>
<feature type="binding site" evidence="8">
    <location>
        <position position="111"/>
    </location>
    <ligand>
        <name>Mg(2+)</name>
        <dbReference type="ChEBI" id="CHEBI:18420"/>
        <label>2</label>
    </ligand>
</feature>
<evidence type="ECO:0000256" key="6">
    <source>
        <dbReference type="ARBA" id="ARBA00022840"/>
    </source>
</evidence>
<keyword evidence="2 8" id="KW-0436">Ligase</keyword>
<feature type="active site" description="Proton acceptor" evidence="8">
    <location>
        <position position="89"/>
    </location>
</feature>
<dbReference type="AlphaFoldDB" id="A0A2N3G6L9"/>
<feature type="active site" evidence="8">
    <location>
        <position position="43"/>
    </location>
</feature>
<dbReference type="InterPro" id="IPR036921">
    <property type="entry name" value="PurM-like_N_sf"/>
</dbReference>
<feature type="binding site" evidence="8">
    <location>
        <position position="263"/>
    </location>
    <ligand>
        <name>Mg(2+)</name>
        <dbReference type="ChEBI" id="CHEBI:18420"/>
        <label>2</label>
    </ligand>
</feature>
<evidence type="ECO:0000256" key="2">
    <source>
        <dbReference type="ARBA" id="ARBA00022598"/>
    </source>
</evidence>
<name>A0A2N3G6L9_9ACTN</name>
<dbReference type="EMBL" id="PHEX01000024">
    <property type="protein sequence ID" value="PKQ28262.1"/>
    <property type="molecule type" value="Genomic_DNA"/>
</dbReference>
<evidence type="ECO:0000259" key="11">
    <source>
        <dbReference type="Pfam" id="PF18072"/>
    </source>
</evidence>
<dbReference type="GO" id="GO:0004642">
    <property type="term" value="F:phosphoribosylformylglycinamidine synthase activity"/>
    <property type="evidence" value="ECO:0007669"/>
    <property type="project" value="UniProtKB-UniRule"/>
</dbReference>
<dbReference type="GO" id="GO:0005524">
    <property type="term" value="F:ATP binding"/>
    <property type="evidence" value="ECO:0007669"/>
    <property type="project" value="UniProtKB-UniRule"/>
</dbReference>
<evidence type="ECO:0000259" key="10">
    <source>
        <dbReference type="Pfam" id="PF02769"/>
    </source>
</evidence>
<feature type="binding site" evidence="8">
    <location>
        <position position="490"/>
    </location>
    <ligand>
        <name>ATP</name>
        <dbReference type="ChEBI" id="CHEBI:30616"/>
    </ligand>
</feature>
<dbReference type="SUPFAM" id="SSF55326">
    <property type="entry name" value="PurM N-terminal domain-like"/>
    <property type="match status" value="2"/>
</dbReference>
<dbReference type="CDD" id="cd02204">
    <property type="entry name" value="PurL_repeat2"/>
    <property type="match status" value="1"/>
</dbReference>
<keyword evidence="5 8" id="KW-0658">Purine biosynthesis</keyword>
<evidence type="ECO:0000256" key="5">
    <source>
        <dbReference type="ARBA" id="ARBA00022755"/>
    </source>
</evidence>
<evidence type="ECO:0000259" key="9">
    <source>
        <dbReference type="Pfam" id="PF00586"/>
    </source>
</evidence>
<dbReference type="InterPro" id="IPR036676">
    <property type="entry name" value="PurM-like_C_sf"/>
</dbReference>